<feature type="active site" description="For autocatalytic cleavage activity" evidence="12">
    <location>
        <position position="219"/>
    </location>
</feature>
<comment type="similarity">
    <text evidence="1 12 13">Belongs to the peptidase S24 family.</text>
</comment>
<feature type="compositionally biased region" description="Polar residues" evidence="14">
    <location>
        <begin position="22"/>
        <end position="31"/>
    </location>
</feature>
<dbReference type="InterPro" id="IPR036390">
    <property type="entry name" value="WH_DNA-bd_sf"/>
</dbReference>
<evidence type="ECO:0000256" key="2">
    <source>
        <dbReference type="ARBA" id="ARBA00022491"/>
    </source>
</evidence>
<evidence type="ECO:0000256" key="6">
    <source>
        <dbReference type="ARBA" id="ARBA00022813"/>
    </source>
</evidence>
<dbReference type="InterPro" id="IPR039418">
    <property type="entry name" value="LexA-like"/>
</dbReference>
<comment type="subunit">
    <text evidence="12">Homodimer.</text>
</comment>
<dbReference type="InterPro" id="IPR006200">
    <property type="entry name" value="LexA"/>
</dbReference>
<evidence type="ECO:0000256" key="8">
    <source>
        <dbReference type="ARBA" id="ARBA00023125"/>
    </source>
</evidence>
<evidence type="ECO:0000256" key="11">
    <source>
        <dbReference type="ARBA" id="ARBA00023236"/>
    </source>
</evidence>
<evidence type="ECO:0000259" key="16">
    <source>
        <dbReference type="Pfam" id="PF01726"/>
    </source>
</evidence>
<dbReference type="PRINTS" id="PR00726">
    <property type="entry name" value="LEXASERPTASE"/>
</dbReference>
<keyword evidence="11 12" id="KW-0742">SOS response</keyword>
<keyword evidence="3 12" id="KW-0235">DNA replication</keyword>
<dbReference type="RefSeq" id="WP_344638557.1">
    <property type="nucleotide sequence ID" value="NZ_BAAATR010000023.1"/>
</dbReference>
<dbReference type="InterPro" id="IPR006197">
    <property type="entry name" value="Peptidase_S24_LexA"/>
</dbReference>
<keyword evidence="9 12" id="KW-0804">Transcription</keyword>
<feature type="region of interest" description="Disordered" evidence="14">
    <location>
        <begin position="1"/>
        <end position="86"/>
    </location>
</feature>
<accession>A0ABN3EH86</accession>
<feature type="domain" description="Peptidase S24/S26A/S26B/S26C" evidence="15">
    <location>
        <begin position="177"/>
        <end position="289"/>
    </location>
</feature>
<comment type="caution">
    <text evidence="17">The sequence shown here is derived from an EMBL/GenBank/DDBJ whole genome shotgun (WGS) entry which is preliminary data.</text>
</comment>
<evidence type="ECO:0000256" key="4">
    <source>
        <dbReference type="ARBA" id="ARBA00022763"/>
    </source>
</evidence>
<dbReference type="HAMAP" id="MF_00015">
    <property type="entry name" value="LexA"/>
    <property type="match status" value="1"/>
</dbReference>
<evidence type="ECO:0000256" key="1">
    <source>
        <dbReference type="ARBA" id="ARBA00007484"/>
    </source>
</evidence>
<keyword evidence="4 12" id="KW-0227">DNA damage</keyword>
<dbReference type="InterPro" id="IPR036286">
    <property type="entry name" value="LexA/Signal_pep-like_sf"/>
</dbReference>
<dbReference type="PANTHER" id="PTHR33516:SF2">
    <property type="entry name" value="LEXA REPRESSOR-RELATED"/>
    <property type="match status" value="1"/>
</dbReference>
<evidence type="ECO:0000256" key="9">
    <source>
        <dbReference type="ARBA" id="ARBA00023163"/>
    </source>
</evidence>
<organism evidence="17 18">
    <name type="scientific">Kitasatospora cystarginea</name>
    <dbReference type="NCBI Taxonomy" id="58350"/>
    <lineage>
        <taxon>Bacteria</taxon>
        <taxon>Bacillati</taxon>
        <taxon>Actinomycetota</taxon>
        <taxon>Actinomycetes</taxon>
        <taxon>Kitasatosporales</taxon>
        <taxon>Streptomycetaceae</taxon>
        <taxon>Kitasatospora</taxon>
    </lineage>
</organism>
<reference evidence="17 18" key="1">
    <citation type="journal article" date="2019" name="Int. J. Syst. Evol. Microbiol.">
        <title>The Global Catalogue of Microorganisms (GCM) 10K type strain sequencing project: providing services to taxonomists for standard genome sequencing and annotation.</title>
        <authorList>
            <consortium name="The Broad Institute Genomics Platform"/>
            <consortium name="The Broad Institute Genome Sequencing Center for Infectious Disease"/>
            <person name="Wu L."/>
            <person name="Ma J."/>
        </authorList>
    </citation>
    <scope>NUCLEOTIDE SEQUENCE [LARGE SCALE GENOMIC DNA]</scope>
    <source>
        <strain evidence="17 18">JCM 7356</strain>
    </source>
</reference>
<proteinExistence type="inferred from homology"/>
<evidence type="ECO:0000256" key="5">
    <source>
        <dbReference type="ARBA" id="ARBA00022801"/>
    </source>
</evidence>
<evidence type="ECO:0000259" key="15">
    <source>
        <dbReference type="Pfam" id="PF00717"/>
    </source>
</evidence>
<keyword evidence="6 12" id="KW-0068">Autocatalytic cleavage</keyword>
<dbReference type="Pfam" id="PF00717">
    <property type="entry name" value="Peptidase_S24"/>
    <property type="match status" value="1"/>
</dbReference>
<feature type="compositionally biased region" description="Polar residues" evidence="14">
    <location>
        <begin position="1"/>
        <end position="12"/>
    </location>
</feature>
<feature type="active site" description="For autocatalytic cleavage activity" evidence="12">
    <location>
        <position position="256"/>
    </location>
</feature>
<evidence type="ECO:0000256" key="12">
    <source>
        <dbReference type="HAMAP-Rule" id="MF_00015"/>
    </source>
</evidence>
<dbReference type="Proteomes" id="UP001500305">
    <property type="component" value="Unassembled WGS sequence"/>
</dbReference>
<dbReference type="SUPFAM" id="SSF51306">
    <property type="entry name" value="LexA/Signal peptidase"/>
    <property type="match status" value="1"/>
</dbReference>
<keyword evidence="10 12" id="KW-0234">DNA repair</keyword>
<keyword evidence="7 12" id="KW-0805">Transcription regulation</keyword>
<evidence type="ECO:0000256" key="10">
    <source>
        <dbReference type="ARBA" id="ARBA00023204"/>
    </source>
</evidence>
<evidence type="ECO:0000256" key="14">
    <source>
        <dbReference type="SAM" id="MobiDB-lite"/>
    </source>
</evidence>
<dbReference type="InterPro" id="IPR036388">
    <property type="entry name" value="WH-like_DNA-bd_sf"/>
</dbReference>
<comment type="catalytic activity">
    <reaction evidence="12">
        <text>Hydrolysis of Ala-|-Gly bond in repressor LexA.</text>
        <dbReference type="EC" id="3.4.21.88"/>
    </reaction>
</comment>
<feature type="domain" description="LexA repressor DNA-binding" evidence="16">
    <location>
        <begin position="89"/>
        <end position="151"/>
    </location>
</feature>
<dbReference type="Gene3D" id="1.10.10.10">
    <property type="entry name" value="Winged helix-like DNA-binding domain superfamily/Winged helix DNA-binding domain"/>
    <property type="match status" value="1"/>
</dbReference>
<dbReference type="SUPFAM" id="SSF46785">
    <property type="entry name" value="Winged helix' DNA-binding domain"/>
    <property type="match status" value="1"/>
</dbReference>
<evidence type="ECO:0000313" key="18">
    <source>
        <dbReference type="Proteomes" id="UP001500305"/>
    </source>
</evidence>
<dbReference type="PANTHER" id="PTHR33516">
    <property type="entry name" value="LEXA REPRESSOR"/>
    <property type="match status" value="1"/>
</dbReference>
<dbReference type="Pfam" id="PF01726">
    <property type="entry name" value="LexA_DNA_bind"/>
    <property type="match status" value="1"/>
</dbReference>
<dbReference type="EMBL" id="BAAATR010000023">
    <property type="protein sequence ID" value="GAA2258454.1"/>
    <property type="molecule type" value="Genomic_DNA"/>
</dbReference>
<dbReference type="Gene3D" id="2.10.109.10">
    <property type="entry name" value="Umud Fragment, subunit A"/>
    <property type="match status" value="1"/>
</dbReference>
<protein>
    <recommendedName>
        <fullName evidence="12">LexA repressor</fullName>
        <ecNumber evidence="12">3.4.21.88</ecNumber>
    </recommendedName>
</protein>
<evidence type="ECO:0000256" key="3">
    <source>
        <dbReference type="ARBA" id="ARBA00022705"/>
    </source>
</evidence>
<gene>
    <name evidence="12 17" type="primary">lexA</name>
    <name evidence="17" type="ORF">GCM10010430_47980</name>
</gene>
<sequence length="295" mass="31971">MNTVDTKSNSIPVQERSERTMDQQSVDVSMSRSEDQRLAGATLAGPTGSGRLPDQSIEHAVAPDSPLGVATPTRSLPGRPPGIRTDEAGLTERQRRVIEVIRDSVQRRGYPPSMREIGQAVGLSSTSSVAHQLMALERKGFLRRDPHRPRAYEVRGVEVARPNTAEAAGRPSTSYVPLVGRIAAGGPILAEQTVEDVFPLPRQLVGDGELFALTVRGDSMIEAAICDGDWVTVRRQPVAENGDIVAAMIDGEATVKRLKREDGRIWLMPHNPAYEPIPGDNATILGKVVAVLRRL</sequence>
<evidence type="ECO:0000313" key="17">
    <source>
        <dbReference type="EMBL" id="GAA2258454.1"/>
    </source>
</evidence>
<dbReference type="InterPro" id="IPR050077">
    <property type="entry name" value="LexA_repressor"/>
</dbReference>
<name>A0ABN3EH86_9ACTN</name>
<feature type="site" description="Cleavage; by autolysis" evidence="12">
    <location>
        <begin position="184"/>
        <end position="185"/>
    </location>
</feature>
<dbReference type="InterPro" id="IPR006199">
    <property type="entry name" value="LexA_DNA-bd_dom"/>
</dbReference>
<dbReference type="InterPro" id="IPR015927">
    <property type="entry name" value="Peptidase_S24_S26A/B/C"/>
</dbReference>
<dbReference type="CDD" id="cd06529">
    <property type="entry name" value="S24_LexA-like"/>
    <property type="match status" value="1"/>
</dbReference>
<dbReference type="EC" id="3.4.21.88" evidence="12"/>
<keyword evidence="5 12" id="KW-0378">Hydrolase</keyword>
<comment type="function">
    <text evidence="12">Represses a number of genes involved in the response to DNA damage (SOS response), including recA and lexA. In the presence of single-stranded DNA, RecA interacts with LexA causing an autocatalytic cleavage which disrupts the DNA-binding part of LexA, leading to derepression of the SOS regulon and eventually DNA repair.</text>
</comment>
<evidence type="ECO:0000256" key="7">
    <source>
        <dbReference type="ARBA" id="ARBA00023015"/>
    </source>
</evidence>
<evidence type="ECO:0000256" key="13">
    <source>
        <dbReference type="RuleBase" id="RU003991"/>
    </source>
</evidence>
<keyword evidence="18" id="KW-1185">Reference proteome</keyword>
<keyword evidence="8 12" id="KW-0238">DNA-binding</keyword>
<feature type="DNA-binding region" description="H-T-H motif" evidence="12">
    <location>
        <begin position="114"/>
        <end position="134"/>
    </location>
</feature>
<keyword evidence="2 12" id="KW-0678">Repressor</keyword>
<dbReference type="NCBIfam" id="TIGR00498">
    <property type="entry name" value="lexA"/>
    <property type="match status" value="1"/>
</dbReference>